<keyword evidence="2" id="KW-1185">Reference proteome</keyword>
<dbReference type="InterPro" id="IPR012340">
    <property type="entry name" value="NA-bd_OB-fold"/>
</dbReference>
<gene>
    <name evidence="1" type="ORF">MAR_009553</name>
</gene>
<organism evidence="1 2">
    <name type="scientific">Mya arenaria</name>
    <name type="common">Soft-shell clam</name>
    <dbReference type="NCBI Taxonomy" id="6604"/>
    <lineage>
        <taxon>Eukaryota</taxon>
        <taxon>Metazoa</taxon>
        <taxon>Spiralia</taxon>
        <taxon>Lophotrochozoa</taxon>
        <taxon>Mollusca</taxon>
        <taxon>Bivalvia</taxon>
        <taxon>Autobranchia</taxon>
        <taxon>Heteroconchia</taxon>
        <taxon>Euheterodonta</taxon>
        <taxon>Imparidentia</taxon>
        <taxon>Neoheterodontei</taxon>
        <taxon>Myida</taxon>
        <taxon>Myoidea</taxon>
        <taxon>Myidae</taxon>
        <taxon>Mya</taxon>
    </lineage>
</organism>
<dbReference type="EMBL" id="CP111015">
    <property type="protein sequence ID" value="WAR02995.1"/>
    <property type="molecule type" value="Genomic_DNA"/>
</dbReference>
<dbReference type="Gene3D" id="2.40.50.140">
    <property type="entry name" value="Nucleic acid-binding proteins"/>
    <property type="match status" value="1"/>
</dbReference>
<reference evidence="1" key="1">
    <citation type="submission" date="2022-11" db="EMBL/GenBank/DDBJ databases">
        <title>Centuries of genome instability and evolution in soft-shell clam transmissible cancer (bioRxiv).</title>
        <authorList>
            <person name="Hart S.F.M."/>
            <person name="Yonemitsu M.A."/>
            <person name="Giersch R.M."/>
            <person name="Beal B.F."/>
            <person name="Arriagada G."/>
            <person name="Davis B.W."/>
            <person name="Ostrander E.A."/>
            <person name="Goff S.P."/>
            <person name="Metzger M.J."/>
        </authorList>
    </citation>
    <scope>NUCLEOTIDE SEQUENCE</scope>
    <source>
        <strain evidence="1">MELC-2E11</strain>
        <tissue evidence="1">Siphon/mantle</tissue>
    </source>
</reference>
<proteinExistence type="predicted"/>
<evidence type="ECO:0000313" key="1">
    <source>
        <dbReference type="EMBL" id="WAR02995.1"/>
    </source>
</evidence>
<protein>
    <submittedName>
        <fullName evidence="1">Uncharacterized protein</fullName>
    </submittedName>
</protein>
<dbReference type="SUPFAM" id="SSF50249">
    <property type="entry name" value="Nucleic acid-binding proteins"/>
    <property type="match status" value="1"/>
</dbReference>
<dbReference type="Proteomes" id="UP001164746">
    <property type="component" value="Chromosome 4"/>
</dbReference>
<name>A0ABY7E212_MYAAR</name>
<accession>A0ABY7E212</accession>
<evidence type="ECO:0000313" key="2">
    <source>
        <dbReference type="Proteomes" id="UP001164746"/>
    </source>
</evidence>
<sequence>MTTILAAFADSGPYTKPMRLKVVGVTDVNKYGDGKQCLRMVVSDGHSIIVCLAYDPSKFNKLTMGSFVVARDVIRKKEDGQQTLVFTRNTKLFLTSSVGVSEELTTQAQALLHPPPAPVTPINTALLSTKRQRVSIQGKIVQLPAEAEKTICPVLAMREYCKTRALSKGPLFCHNNGRAVTRQQEEEERSITVKGEETPIKMITVEDASGKSPVTMWRRQINYDVHPGDFVHITDLIVSTYNNVNTFLTTTKSEVKKTDAPEELQEVIVTGISVEGQETSLLVDDEDIVMVPTELLLAACREGQSPEEGLCL</sequence>